<evidence type="ECO:0000256" key="1">
    <source>
        <dbReference type="ARBA" id="ARBA00001954"/>
    </source>
</evidence>
<reference evidence="2 3" key="1">
    <citation type="submission" date="2024-01" db="EMBL/GenBank/DDBJ databases">
        <title>The genome of the rayed Mediterranean limpet Patella caerulea (Linnaeus, 1758).</title>
        <authorList>
            <person name="Anh-Thu Weber A."/>
            <person name="Halstead-Nussloch G."/>
        </authorList>
    </citation>
    <scope>NUCLEOTIDE SEQUENCE [LARGE SCALE GENOMIC DNA]</scope>
    <source>
        <strain evidence="2">AATW-2023a</strain>
        <tissue evidence="2">Whole specimen</tissue>
    </source>
</reference>
<proteinExistence type="predicted"/>
<dbReference type="Gene3D" id="2.60.120.590">
    <property type="entry name" value="Alpha-ketoglutarate-dependent dioxygenase AlkB-like"/>
    <property type="match status" value="1"/>
</dbReference>
<dbReference type="EMBL" id="JAZGQO010000003">
    <property type="protein sequence ID" value="KAK6188705.1"/>
    <property type="molecule type" value="Genomic_DNA"/>
</dbReference>
<sequence>MALLMIRSVSRAVTQNSVRNSWLRSCGYAKTSAISQIQTQDPESYIEASDNETFKILANDMLVYDNFLTKEEEKSLVTEIEPVMKRMRYEYEHWDDAIHGYRETERKKWNDENQLILKRVRECSFPVGTPQIDFTHILDLKKDGYIKPHVDAVRFCGRVIAGLCLLSPCVMRLVMVDDKTRYGDILLNQRALYVMKDRARYEFSHEVLEESMSIFKGNVVPRDRRISVMCRNEPDKEDKET</sequence>
<dbReference type="AlphaFoldDB" id="A0AAN8KA61"/>
<evidence type="ECO:0000313" key="2">
    <source>
        <dbReference type="EMBL" id="KAK6188705.1"/>
    </source>
</evidence>
<dbReference type="SUPFAM" id="SSF51197">
    <property type="entry name" value="Clavaminate synthase-like"/>
    <property type="match status" value="1"/>
</dbReference>
<dbReference type="Proteomes" id="UP001347796">
    <property type="component" value="Unassembled WGS sequence"/>
</dbReference>
<accession>A0AAN8KA61</accession>
<dbReference type="GO" id="GO:0006631">
    <property type="term" value="P:fatty acid metabolic process"/>
    <property type="evidence" value="ECO:0007669"/>
    <property type="project" value="TreeGrafter"/>
</dbReference>
<dbReference type="PANTHER" id="PTHR21052">
    <property type="entry name" value="SPERMATOGENESIS ASSOCIATED 11-RELATED"/>
    <property type="match status" value="1"/>
</dbReference>
<gene>
    <name evidence="2" type="ORF">SNE40_004832</name>
</gene>
<dbReference type="InterPro" id="IPR032870">
    <property type="entry name" value="ALKBH7-like"/>
</dbReference>
<dbReference type="GO" id="GO:0006974">
    <property type="term" value="P:DNA damage response"/>
    <property type="evidence" value="ECO:0007669"/>
    <property type="project" value="InterPro"/>
</dbReference>
<organism evidence="2 3">
    <name type="scientific">Patella caerulea</name>
    <name type="common">Rayed Mediterranean limpet</name>
    <dbReference type="NCBI Taxonomy" id="87958"/>
    <lineage>
        <taxon>Eukaryota</taxon>
        <taxon>Metazoa</taxon>
        <taxon>Spiralia</taxon>
        <taxon>Lophotrochozoa</taxon>
        <taxon>Mollusca</taxon>
        <taxon>Gastropoda</taxon>
        <taxon>Patellogastropoda</taxon>
        <taxon>Patelloidea</taxon>
        <taxon>Patellidae</taxon>
        <taxon>Patella</taxon>
    </lineage>
</organism>
<dbReference type="GO" id="GO:0005759">
    <property type="term" value="C:mitochondrial matrix"/>
    <property type="evidence" value="ECO:0007669"/>
    <property type="project" value="TreeGrafter"/>
</dbReference>
<protein>
    <submittedName>
        <fullName evidence="2">Uncharacterized protein</fullName>
    </submittedName>
</protein>
<dbReference type="PANTHER" id="PTHR21052:SF0">
    <property type="entry name" value="ALPHA-KETOGLUTARATE-DEPENDENT DIOXYGENASE ALKB HOMOLOG 7, MITOCHONDRIAL"/>
    <property type="match status" value="1"/>
</dbReference>
<comment type="cofactor">
    <cofactor evidence="1">
        <name>Fe(2+)</name>
        <dbReference type="ChEBI" id="CHEBI:29033"/>
    </cofactor>
</comment>
<comment type="caution">
    <text evidence="2">The sequence shown here is derived from an EMBL/GenBank/DDBJ whole genome shotgun (WGS) entry which is preliminary data.</text>
</comment>
<evidence type="ECO:0000313" key="3">
    <source>
        <dbReference type="Proteomes" id="UP001347796"/>
    </source>
</evidence>
<name>A0AAN8KA61_PATCE</name>
<keyword evidence="3" id="KW-1185">Reference proteome</keyword>
<dbReference type="InterPro" id="IPR037151">
    <property type="entry name" value="AlkB-like_sf"/>
</dbReference>